<gene>
    <name evidence="2" type="ORF">SAG0164_01365</name>
</gene>
<keyword evidence="1" id="KW-0812">Transmembrane</keyword>
<reference evidence="2 3" key="1">
    <citation type="submission" date="2012-07" db="EMBL/GenBank/DDBJ databases">
        <authorList>
            <person name="Moroni P."/>
            <person name="Richards V.P."/>
            <person name="Durkin S.A.S."/>
            <person name="Kim M."/>
            <person name="Pavinski Bitar P.D."/>
            <person name="Stanhope M.J."/>
            <person name="Town C.D."/>
            <person name="Zadoks R.N."/>
            <person name="Venter J.C."/>
        </authorList>
    </citation>
    <scope>NUCLEOTIDE SEQUENCE [LARGE SCALE GENOMIC DNA]</scope>
    <source>
        <strain evidence="2 3">MRI Z1-216</strain>
    </source>
</reference>
<sequence>MEMPKRNELLNKEIKMSIDKLRYKEPESEHDKRPTFYLVVLILVTVAVILSLFKYFL</sequence>
<name>A0AAD3A2Q3_STRAG</name>
<keyword evidence="1" id="KW-1133">Transmembrane helix</keyword>
<dbReference type="AlphaFoldDB" id="A0AAD3A2Q3"/>
<accession>A0AAD3A2Q3</accession>
<dbReference type="EMBL" id="ALSF01000082">
    <property type="protein sequence ID" value="EPU38230.1"/>
    <property type="molecule type" value="Genomic_DNA"/>
</dbReference>
<evidence type="ECO:0000256" key="1">
    <source>
        <dbReference type="SAM" id="Phobius"/>
    </source>
</evidence>
<evidence type="ECO:0000313" key="2">
    <source>
        <dbReference type="EMBL" id="EPU38230.1"/>
    </source>
</evidence>
<dbReference type="Proteomes" id="UP000015176">
    <property type="component" value="Unassembled WGS sequence"/>
</dbReference>
<protein>
    <submittedName>
        <fullName evidence="2">Uncharacterized protein</fullName>
    </submittedName>
</protein>
<feature type="transmembrane region" description="Helical" evidence="1">
    <location>
        <begin position="36"/>
        <end position="56"/>
    </location>
</feature>
<proteinExistence type="predicted"/>
<comment type="caution">
    <text evidence="2">The sequence shown here is derived from an EMBL/GenBank/DDBJ whole genome shotgun (WGS) entry which is preliminary data.</text>
</comment>
<keyword evidence="1" id="KW-0472">Membrane</keyword>
<evidence type="ECO:0000313" key="3">
    <source>
        <dbReference type="Proteomes" id="UP000015176"/>
    </source>
</evidence>
<organism evidence="2 3">
    <name type="scientific">Streptococcus agalactiae MRI Z1-216</name>
    <dbReference type="NCBI Taxonomy" id="1154879"/>
    <lineage>
        <taxon>Bacteria</taxon>
        <taxon>Bacillati</taxon>
        <taxon>Bacillota</taxon>
        <taxon>Bacilli</taxon>
        <taxon>Lactobacillales</taxon>
        <taxon>Streptococcaceae</taxon>
        <taxon>Streptococcus</taxon>
    </lineage>
</organism>